<organism evidence="1 2">
    <name type="scientific">Neurospora intermedia</name>
    <dbReference type="NCBI Taxonomy" id="5142"/>
    <lineage>
        <taxon>Eukaryota</taxon>
        <taxon>Fungi</taxon>
        <taxon>Dikarya</taxon>
        <taxon>Ascomycota</taxon>
        <taxon>Pezizomycotina</taxon>
        <taxon>Sordariomycetes</taxon>
        <taxon>Sordariomycetidae</taxon>
        <taxon>Sordariales</taxon>
        <taxon>Sordariaceae</taxon>
        <taxon>Neurospora</taxon>
    </lineage>
</organism>
<dbReference type="Proteomes" id="UP001451303">
    <property type="component" value="Unassembled WGS sequence"/>
</dbReference>
<sequence>MLTVSALLASATVTDGYPMLFNRKPLVIFACHSERSVSREYVLEMNRARGQWRTHERSKRRLQSVIPRIFCFFSCQNNLLPWFLLVGPWHSLGPVPTLCPAQTAPYLAFQTLPVSLSLHSILN</sequence>
<reference evidence="1 2" key="1">
    <citation type="submission" date="2023-09" db="EMBL/GenBank/DDBJ databases">
        <title>Multi-omics analysis of a traditional fermented food reveals byproduct-associated fungal strains for waste-to-food upcycling.</title>
        <authorList>
            <consortium name="Lawrence Berkeley National Laboratory"/>
            <person name="Rekdal V.M."/>
            <person name="Villalobos-Escobedo J.M."/>
            <person name="Rodriguez-Valeron N."/>
            <person name="Garcia M.O."/>
            <person name="Vasquez D.P."/>
            <person name="Damayanti I."/>
            <person name="Sorensen P.M."/>
            <person name="Baidoo E.E."/>
            <person name="De Carvalho A.C."/>
            <person name="Riley R."/>
            <person name="Lipzen A."/>
            <person name="He G."/>
            <person name="Yan M."/>
            <person name="Haridas S."/>
            <person name="Daum C."/>
            <person name="Yoshinaga Y."/>
            <person name="Ng V."/>
            <person name="Grigoriev I.V."/>
            <person name="Munk R."/>
            <person name="Nuraida L."/>
            <person name="Wijaya C.H."/>
            <person name="Morales P.-C."/>
            <person name="Keasling J.D."/>
        </authorList>
    </citation>
    <scope>NUCLEOTIDE SEQUENCE [LARGE SCALE GENOMIC DNA]</scope>
    <source>
        <strain evidence="1 2">FGSC 2613</strain>
    </source>
</reference>
<evidence type="ECO:0000313" key="2">
    <source>
        <dbReference type="Proteomes" id="UP001451303"/>
    </source>
</evidence>
<accession>A0ABR3D3N4</accession>
<keyword evidence="2" id="KW-1185">Reference proteome</keyword>
<protein>
    <recommendedName>
        <fullName evidence="3">Secreted protein</fullName>
    </recommendedName>
</protein>
<gene>
    <name evidence="1" type="ORF">QR685DRAFT_82296</name>
</gene>
<name>A0ABR3D3N4_NEUIN</name>
<proteinExistence type="predicted"/>
<evidence type="ECO:0008006" key="3">
    <source>
        <dbReference type="Google" id="ProtNLM"/>
    </source>
</evidence>
<comment type="caution">
    <text evidence="1">The sequence shown here is derived from an EMBL/GenBank/DDBJ whole genome shotgun (WGS) entry which is preliminary data.</text>
</comment>
<dbReference type="EMBL" id="JAVLET010000010">
    <property type="protein sequence ID" value="KAL0467282.1"/>
    <property type="molecule type" value="Genomic_DNA"/>
</dbReference>
<evidence type="ECO:0000313" key="1">
    <source>
        <dbReference type="EMBL" id="KAL0467282.1"/>
    </source>
</evidence>